<feature type="binding site" evidence="4">
    <location>
        <begin position="124"/>
        <end position="126"/>
    </location>
    <ligand>
        <name>substrate</name>
    </ligand>
</feature>
<feature type="binding site" evidence="4">
    <location>
        <position position="117"/>
    </location>
    <ligand>
        <name>substrate</name>
    </ligand>
</feature>
<evidence type="ECO:0000256" key="4">
    <source>
        <dbReference type="HAMAP-Rule" id="MF_03052"/>
    </source>
</evidence>
<gene>
    <name evidence="4" type="primary">Mocs2</name>
    <name evidence="5" type="ORF">WA026_006578</name>
</gene>
<evidence type="ECO:0000256" key="3">
    <source>
        <dbReference type="ARBA" id="ARBA00023150"/>
    </source>
</evidence>
<protein>
    <recommendedName>
        <fullName evidence="4">Molybdopterin synthase catalytic subunit</fullName>
        <ecNumber evidence="4">2.8.1.12</ecNumber>
    </recommendedName>
    <alternativeName>
        <fullName evidence="4">Molybdenum cofactor synthesis protein 2 large subunit</fullName>
    </alternativeName>
    <alternativeName>
        <fullName evidence="4">Molybdenum cofactor synthesis protein 2B</fullName>
        <shortName evidence="4">MOCS2B</shortName>
    </alternativeName>
</protein>
<dbReference type="InterPro" id="IPR036563">
    <property type="entry name" value="MoaE_sf"/>
</dbReference>
<dbReference type="FunFam" id="3.90.1170.40:FF:000002">
    <property type="entry name" value="Molybdopterin synthase catalytic subunit"/>
    <property type="match status" value="1"/>
</dbReference>
<dbReference type="InterPro" id="IPR003448">
    <property type="entry name" value="Mopterin_biosynth_MoaE"/>
</dbReference>
<comment type="catalytic activity">
    <reaction evidence="4">
        <text>2 [molybdopterin-synthase sulfur-carrier protein]-C-terminal-Gly-aminoethanethioate + cyclic pyranopterin phosphate + H2O = molybdopterin + 2 [molybdopterin-synthase sulfur-carrier protein]-C-terminal Gly-Gly + 2 H(+)</text>
        <dbReference type="Rhea" id="RHEA:26333"/>
        <dbReference type="Rhea" id="RHEA-COMP:12202"/>
        <dbReference type="Rhea" id="RHEA-COMP:19907"/>
        <dbReference type="ChEBI" id="CHEBI:15377"/>
        <dbReference type="ChEBI" id="CHEBI:15378"/>
        <dbReference type="ChEBI" id="CHEBI:58698"/>
        <dbReference type="ChEBI" id="CHEBI:59648"/>
        <dbReference type="ChEBI" id="CHEBI:90778"/>
        <dbReference type="ChEBI" id="CHEBI:232372"/>
        <dbReference type="EC" id="2.8.1.12"/>
    </reaction>
</comment>
<comment type="subunit">
    <text evidence="4">Heterotetramer; composed of 2 small (MOCS2A) and 2 large (MOCS2B) subunits.</text>
</comment>
<dbReference type="GO" id="GO:1990140">
    <property type="term" value="C:molybdopterin synthase complex"/>
    <property type="evidence" value="ECO:0007669"/>
    <property type="project" value="UniProtKB-UniRule"/>
</dbReference>
<evidence type="ECO:0000313" key="6">
    <source>
        <dbReference type="Proteomes" id="UP001431783"/>
    </source>
</evidence>
<evidence type="ECO:0000256" key="1">
    <source>
        <dbReference type="ARBA" id="ARBA00022490"/>
    </source>
</evidence>
<keyword evidence="6" id="KW-1185">Reference proteome</keyword>
<dbReference type="HAMAP" id="MF_03052">
    <property type="entry name" value="MOC2B"/>
    <property type="match status" value="1"/>
</dbReference>
<dbReference type="GO" id="GO:0030366">
    <property type="term" value="F:molybdopterin synthase activity"/>
    <property type="evidence" value="ECO:0007669"/>
    <property type="project" value="UniProtKB-UniRule"/>
</dbReference>
<comment type="pathway">
    <text evidence="4">Cofactor biosynthesis; molybdopterin biosynthesis.</text>
</comment>
<dbReference type="Proteomes" id="UP001431783">
    <property type="component" value="Unassembled WGS sequence"/>
</dbReference>
<comment type="similarity">
    <text evidence="4">Belongs to the MoaE family. MOCS2B subfamily.</text>
</comment>
<sequence>MDYLKFTRQKLSVEAVTDLVISPSCGAVSVFIGTTGDYFENKNILSLEYEAYEKMALKVLTSLSNEIRNQWESVENIAIYHRLGTVPVKEASVIIAVSSPHRVEAMKATEWCIEQLKKSVPIWKKEIYKENLSEWKENKECTWSSNNSDKSECFILN</sequence>
<dbReference type="AlphaFoldDB" id="A0AAW1UJC6"/>
<keyword evidence="1 4" id="KW-0963">Cytoplasm</keyword>
<comment type="subcellular location">
    <subcellularLocation>
        <location evidence="4">Cytoplasm</location>
    </subcellularLocation>
</comment>
<dbReference type="EC" id="2.8.1.12" evidence="4"/>
<dbReference type="Gene3D" id="3.90.1170.40">
    <property type="entry name" value="Molybdopterin biosynthesis MoaE subunit"/>
    <property type="match status" value="1"/>
</dbReference>
<feature type="binding site" evidence="4">
    <location>
        <begin position="101"/>
        <end position="102"/>
    </location>
    <ligand>
        <name>substrate</name>
    </ligand>
</feature>
<dbReference type="Pfam" id="PF02391">
    <property type="entry name" value="MoaE"/>
    <property type="match status" value="1"/>
</dbReference>
<evidence type="ECO:0000256" key="2">
    <source>
        <dbReference type="ARBA" id="ARBA00022679"/>
    </source>
</evidence>
<organism evidence="5 6">
    <name type="scientific">Henosepilachna vigintioctopunctata</name>
    <dbReference type="NCBI Taxonomy" id="420089"/>
    <lineage>
        <taxon>Eukaryota</taxon>
        <taxon>Metazoa</taxon>
        <taxon>Ecdysozoa</taxon>
        <taxon>Arthropoda</taxon>
        <taxon>Hexapoda</taxon>
        <taxon>Insecta</taxon>
        <taxon>Pterygota</taxon>
        <taxon>Neoptera</taxon>
        <taxon>Endopterygota</taxon>
        <taxon>Coleoptera</taxon>
        <taxon>Polyphaga</taxon>
        <taxon>Cucujiformia</taxon>
        <taxon>Coccinelloidea</taxon>
        <taxon>Coccinellidae</taxon>
        <taxon>Epilachninae</taxon>
        <taxon>Epilachnini</taxon>
        <taxon>Henosepilachna</taxon>
    </lineage>
</organism>
<reference evidence="5 6" key="1">
    <citation type="submission" date="2023-03" db="EMBL/GenBank/DDBJ databases">
        <title>Genome insight into feeding habits of ladybird beetles.</title>
        <authorList>
            <person name="Li H.-S."/>
            <person name="Huang Y.-H."/>
            <person name="Pang H."/>
        </authorList>
    </citation>
    <scope>NUCLEOTIDE SEQUENCE [LARGE SCALE GENOMIC DNA]</scope>
    <source>
        <strain evidence="5">SYSU_2023b</strain>
        <tissue evidence="5">Whole body</tissue>
    </source>
</reference>
<dbReference type="InterPro" id="IPR028888">
    <property type="entry name" value="MOCS2B_euk"/>
</dbReference>
<dbReference type="EMBL" id="JARQZJ010000062">
    <property type="protein sequence ID" value="KAK9879509.1"/>
    <property type="molecule type" value="Genomic_DNA"/>
</dbReference>
<dbReference type="CDD" id="cd00756">
    <property type="entry name" value="MoaE"/>
    <property type="match status" value="1"/>
</dbReference>
<accession>A0AAW1UJC6</accession>
<comment type="function">
    <text evidence="4">Catalytic subunit of the molybdopterin synthase complex, a complex that catalyzes the conversion of precursor Z into molybdopterin. Acts by mediating the incorporation of 2 sulfur atoms from thiocarboxylated MOCS2A into precursor Z to generate a dithiolene group.</text>
</comment>
<comment type="caution">
    <text evidence="5">The sequence shown here is derived from an EMBL/GenBank/DDBJ whole genome shotgun (WGS) entry which is preliminary data.</text>
</comment>
<proteinExistence type="inferred from homology"/>
<dbReference type="GO" id="GO:0006777">
    <property type="term" value="P:Mo-molybdopterin cofactor biosynthetic process"/>
    <property type="evidence" value="ECO:0007669"/>
    <property type="project" value="UniProtKB-UniRule"/>
</dbReference>
<dbReference type="PANTHER" id="PTHR23404">
    <property type="entry name" value="MOLYBDOPTERIN SYNTHASE RELATED"/>
    <property type="match status" value="1"/>
</dbReference>
<keyword evidence="2 4" id="KW-0808">Transferase</keyword>
<evidence type="ECO:0000313" key="5">
    <source>
        <dbReference type="EMBL" id="KAK9879509.1"/>
    </source>
</evidence>
<dbReference type="SUPFAM" id="SSF54690">
    <property type="entry name" value="Molybdopterin synthase subunit MoaE"/>
    <property type="match status" value="1"/>
</dbReference>
<comment type="miscellaneous">
    <text evidence="4">This protein is produced by a bicistronic gene which also produces the large subunit (MOCS2A).</text>
</comment>
<name>A0AAW1UJC6_9CUCU</name>
<keyword evidence="3 4" id="KW-0501">Molybdenum cofactor biosynthesis</keyword>